<evidence type="ECO:0008006" key="3">
    <source>
        <dbReference type="Google" id="ProtNLM"/>
    </source>
</evidence>
<sequence length="169" mass="19510">MGNICSISLPADRIVSSFWDGTTEHANYLRKLPENLVELGTACERLRELRNNVKRMVDIAEREQMQPLDQVQGWLSRVETLETQVTQLIGDGTEEVEKKCLGGCCPRHCRTRYKLGKRIARKLKEMDILMSQRPSDVVAERLPSPRLGGNYRPIWIRRSWESHPLNPNQ</sequence>
<proteinExistence type="predicted"/>
<comment type="caution">
    <text evidence="1">The sequence shown here is derived from an EMBL/GenBank/DDBJ whole genome shotgun (WGS) entry which is preliminary data.</text>
</comment>
<dbReference type="EMBL" id="JARBHA010000009">
    <property type="protein sequence ID" value="KAJ9692595.1"/>
    <property type="molecule type" value="Genomic_DNA"/>
</dbReference>
<reference evidence="1 2" key="1">
    <citation type="journal article" date="2023" name="BMC Biotechnol.">
        <title>Vitis rotundifolia cv Carlos genome sequencing.</title>
        <authorList>
            <person name="Huff M."/>
            <person name="Hulse-Kemp A."/>
            <person name="Scheffler B."/>
            <person name="Youngblood R."/>
            <person name="Simpson S."/>
            <person name="Babiker E."/>
            <person name="Staton M."/>
        </authorList>
    </citation>
    <scope>NUCLEOTIDE SEQUENCE [LARGE SCALE GENOMIC DNA]</scope>
    <source>
        <tissue evidence="1">Leaf</tissue>
    </source>
</reference>
<evidence type="ECO:0000313" key="2">
    <source>
        <dbReference type="Proteomes" id="UP001168098"/>
    </source>
</evidence>
<organism evidence="1 2">
    <name type="scientific">Vitis rotundifolia</name>
    <name type="common">Muscadine grape</name>
    <dbReference type="NCBI Taxonomy" id="103349"/>
    <lineage>
        <taxon>Eukaryota</taxon>
        <taxon>Viridiplantae</taxon>
        <taxon>Streptophyta</taxon>
        <taxon>Embryophyta</taxon>
        <taxon>Tracheophyta</taxon>
        <taxon>Spermatophyta</taxon>
        <taxon>Magnoliopsida</taxon>
        <taxon>eudicotyledons</taxon>
        <taxon>Gunneridae</taxon>
        <taxon>Pentapetalae</taxon>
        <taxon>rosids</taxon>
        <taxon>Vitales</taxon>
        <taxon>Vitaceae</taxon>
        <taxon>Viteae</taxon>
        <taxon>Vitis</taxon>
    </lineage>
</organism>
<gene>
    <name evidence="1" type="ORF">PVL29_011586</name>
</gene>
<keyword evidence="2" id="KW-1185">Reference proteome</keyword>
<accession>A0AA38ZNY6</accession>
<name>A0AA38ZNY6_VITRO</name>
<protein>
    <recommendedName>
        <fullName evidence="3">Disease resistance protein</fullName>
    </recommendedName>
</protein>
<dbReference type="AlphaFoldDB" id="A0AA38ZNY6"/>
<dbReference type="Proteomes" id="UP001168098">
    <property type="component" value="Unassembled WGS sequence"/>
</dbReference>
<evidence type="ECO:0000313" key="1">
    <source>
        <dbReference type="EMBL" id="KAJ9692595.1"/>
    </source>
</evidence>